<dbReference type="NCBIfam" id="NF033545">
    <property type="entry name" value="transpos_IS630"/>
    <property type="match status" value="1"/>
</dbReference>
<reference evidence="4 5" key="1">
    <citation type="submission" date="2018-11" db="EMBL/GenBank/DDBJ databases">
        <title>Genomic Encyclopedia of Type Strains, Phase IV (KMG-IV): sequencing the most valuable type-strain genomes for metagenomic binning, comparative biology and taxonomic classification.</title>
        <authorList>
            <person name="Goeker M."/>
        </authorList>
    </citation>
    <scope>NUCLEOTIDE SEQUENCE [LARGE SCALE GENOMIC DNA]</scope>
    <source>
        <strain evidence="4 5">DSM 21945</strain>
    </source>
</reference>
<dbReference type="InterPro" id="IPR055247">
    <property type="entry name" value="InsJ-like_HTH"/>
</dbReference>
<dbReference type="RefSeq" id="WP_244946607.1">
    <property type="nucleotide sequence ID" value="NZ_RJUL01000011.1"/>
</dbReference>
<gene>
    <name evidence="4" type="ORF">EDC28_11175</name>
</gene>
<sequence length="351" mass="40388">MLPRLNATERRELTSRLHRTLDKALCRRLNAILLLDKGHSVSSTAALLAAGRSSVRRWLDWYQEAGLDGLESLQAGRRRRLPYAHITALLKALTALTPTDFGYQRSRWSTEILAMEINRMLNSTLCASTVRRWLPRIGIVWRRAAPTLHIKDPYKAEKMQAIEQALSQCSHKHPVFFEDEVDIHLNPKMGADWMPRGQQRRVATPGQNAKHYLAGALHAKTGRVLYVSGQSKDSGLFIAMLSKLRSTYRQAKSITLVVDNYIIHKSRKTQRWLADNPKFKLVFQPVYSPWVNRIERLWQALHETITRNHRCKTMWQLLGRVRHFMEREFNSEVQHPPMLLVGILGIPALAA</sequence>
<comment type="caution">
    <text evidence="4">The sequence shown here is derived from an EMBL/GenBank/DDBJ whole genome shotgun (WGS) entry which is preliminary data.</text>
</comment>
<feature type="domain" description="Tc1-like transposase DDE" evidence="1">
    <location>
        <begin position="175"/>
        <end position="314"/>
    </location>
</feature>
<evidence type="ECO:0000313" key="4">
    <source>
        <dbReference type="EMBL" id="ROQ21973.1"/>
    </source>
</evidence>
<dbReference type="InterPro" id="IPR047655">
    <property type="entry name" value="Transpos_IS630-like"/>
</dbReference>
<name>A0A3N1P0R1_9GAMM</name>
<keyword evidence="5" id="KW-1185">Reference proteome</keyword>
<feature type="domain" description="Insertion element IS150 protein InsJ-like helix-turn-helix" evidence="2">
    <location>
        <begin position="27"/>
        <end position="78"/>
    </location>
</feature>
<dbReference type="AlphaFoldDB" id="A0A3N1P0R1"/>
<dbReference type="InterPro" id="IPR009057">
    <property type="entry name" value="Homeodomain-like_sf"/>
</dbReference>
<evidence type="ECO:0000259" key="3">
    <source>
        <dbReference type="Pfam" id="PF13592"/>
    </source>
</evidence>
<dbReference type="Gene3D" id="3.30.420.10">
    <property type="entry name" value="Ribonuclease H-like superfamily/Ribonuclease H"/>
    <property type="match status" value="1"/>
</dbReference>
<proteinExistence type="predicted"/>
<dbReference type="EMBL" id="RJUL01000011">
    <property type="protein sequence ID" value="ROQ21973.1"/>
    <property type="molecule type" value="Genomic_DNA"/>
</dbReference>
<dbReference type="InterPro" id="IPR036397">
    <property type="entry name" value="RNaseH_sf"/>
</dbReference>
<evidence type="ECO:0000259" key="1">
    <source>
        <dbReference type="Pfam" id="PF13358"/>
    </source>
</evidence>
<dbReference type="Pfam" id="PF13518">
    <property type="entry name" value="HTH_28"/>
    <property type="match status" value="1"/>
</dbReference>
<dbReference type="GO" id="GO:0003676">
    <property type="term" value="F:nucleic acid binding"/>
    <property type="evidence" value="ECO:0007669"/>
    <property type="project" value="InterPro"/>
</dbReference>
<evidence type="ECO:0000259" key="2">
    <source>
        <dbReference type="Pfam" id="PF13518"/>
    </source>
</evidence>
<dbReference type="SUPFAM" id="SSF46689">
    <property type="entry name" value="Homeodomain-like"/>
    <property type="match status" value="1"/>
</dbReference>
<dbReference type="InterPro" id="IPR038717">
    <property type="entry name" value="Tc1-like_DDE_dom"/>
</dbReference>
<protein>
    <submittedName>
        <fullName evidence="4">Transposase</fullName>
    </submittedName>
</protein>
<dbReference type="Proteomes" id="UP000268033">
    <property type="component" value="Unassembled WGS sequence"/>
</dbReference>
<dbReference type="InterPro" id="IPR025959">
    <property type="entry name" value="Winged_HTH_dom"/>
</dbReference>
<dbReference type="Pfam" id="PF13358">
    <property type="entry name" value="DDE_3"/>
    <property type="match status" value="1"/>
</dbReference>
<dbReference type="Pfam" id="PF13592">
    <property type="entry name" value="HTH_33"/>
    <property type="match status" value="1"/>
</dbReference>
<organism evidence="4 5">
    <name type="scientific">Gallaecimonas pentaromativorans</name>
    <dbReference type="NCBI Taxonomy" id="584787"/>
    <lineage>
        <taxon>Bacteria</taxon>
        <taxon>Pseudomonadati</taxon>
        <taxon>Pseudomonadota</taxon>
        <taxon>Gammaproteobacteria</taxon>
        <taxon>Enterobacterales</taxon>
        <taxon>Gallaecimonadaceae</taxon>
        <taxon>Gallaecimonas</taxon>
    </lineage>
</organism>
<accession>A0A3N1P0R1</accession>
<evidence type="ECO:0000313" key="5">
    <source>
        <dbReference type="Proteomes" id="UP000268033"/>
    </source>
</evidence>
<feature type="domain" description="Winged helix-turn helix" evidence="3">
    <location>
        <begin position="106"/>
        <end position="157"/>
    </location>
</feature>